<proteinExistence type="predicted"/>
<geneLocation type="plasmid" evidence="1">
    <name>pSGSC3045-121</name>
</geneLocation>
<dbReference type="EMBL" id="JQ418541">
    <property type="protein sequence ID" value="AFK90328.1"/>
    <property type="molecule type" value="Genomic_DNA"/>
</dbReference>
<evidence type="ECO:0000313" key="1">
    <source>
        <dbReference type="EMBL" id="AFK90328.1"/>
    </source>
</evidence>
<organism evidence="1">
    <name type="scientific">Salmonella enterica subsp. salamae</name>
    <dbReference type="NCBI Taxonomy" id="59202"/>
    <lineage>
        <taxon>Bacteria</taxon>
        <taxon>Pseudomonadati</taxon>
        <taxon>Pseudomonadota</taxon>
        <taxon>Gammaproteobacteria</taxon>
        <taxon>Enterobacterales</taxon>
        <taxon>Enterobacteriaceae</taxon>
        <taxon>Salmonella</taxon>
    </lineage>
</organism>
<name>I3W401_SALER</name>
<dbReference type="AlphaFoldDB" id="I3W401"/>
<reference evidence="1" key="1">
    <citation type="submission" date="2012-01" db="EMBL/GenBank/DDBJ databases">
        <authorList>
            <person name="Summers A.O."/>
            <person name="Wireman J."/>
            <person name="Williams L.E."/>
        </authorList>
    </citation>
    <scope>NUCLEOTIDE SEQUENCE</scope>
    <source>
        <strain evidence="1">SGSC3045</strain>
        <plasmid evidence="1">pSGSC3045-121</plasmid>
    </source>
</reference>
<accession>I3W401</accession>
<protein>
    <submittedName>
        <fullName evidence="1">Uncharacterized protein</fullName>
    </submittedName>
</protein>
<sequence length="45" mass="4968">MHCLHGISFAGCIQKRRNRGNSFSPIAGVGQRRPVEASAIPLRFM</sequence>
<keyword evidence="1" id="KW-0614">Plasmid</keyword>